<proteinExistence type="predicted"/>
<dbReference type="RefSeq" id="WP_237564505.1">
    <property type="nucleotide sequence ID" value="NZ_JALCCS010000005.1"/>
</dbReference>
<feature type="transmembrane region" description="Helical" evidence="2">
    <location>
        <begin position="273"/>
        <end position="292"/>
    </location>
</feature>
<feature type="transmembrane region" description="Helical" evidence="2">
    <location>
        <begin position="299"/>
        <end position="318"/>
    </location>
</feature>
<feature type="region of interest" description="Disordered" evidence="1">
    <location>
        <begin position="364"/>
        <end position="429"/>
    </location>
</feature>
<accession>A0A5N6S9D9</accession>
<protein>
    <submittedName>
        <fullName evidence="3">ABC transporter permease</fullName>
    </submittedName>
</protein>
<evidence type="ECO:0000313" key="4">
    <source>
        <dbReference type="Proteomes" id="UP000325415"/>
    </source>
</evidence>
<evidence type="ECO:0000313" key="3">
    <source>
        <dbReference type="EMBL" id="KAE8130163.1"/>
    </source>
</evidence>
<feature type="transmembrane region" description="Helical" evidence="2">
    <location>
        <begin position="114"/>
        <end position="134"/>
    </location>
</feature>
<feature type="transmembrane region" description="Helical" evidence="2">
    <location>
        <begin position="86"/>
        <end position="108"/>
    </location>
</feature>
<dbReference type="EMBL" id="QDAG01000001">
    <property type="protein sequence ID" value="KAE8130163.1"/>
    <property type="molecule type" value="Genomic_DNA"/>
</dbReference>
<keyword evidence="2" id="KW-0472">Membrane</keyword>
<feature type="compositionally biased region" description="Low complexity" evidence="1">
    <location>
        <begin position="378"/>
        <end position="408"/>
    </location>
</feature>
<feature type="transmembrane region" description="Helical" evidence="2">
    <location>
        <begin position="185"/>
        <end position="209"/>
    </location>
</feature>
<keyword evidence="2" id="KW-0812">Transmembrane</keyword>
<feature type="transmembrane region" description="Helical" evidence="2">
    <location>
        <begin position="12"/>
        <end position="32"/>
    </location>
</feature>
<keyword evidence="4" id="KW-1185">Reference proteome</keyword>
<dbReference type="Proteomes" id="UP000325415">
    <property type="component" value="Unassembled WGS sequence"/>
</dbReference>
<dbReference type="GeneID" id="78126252"/>
<reference evidence="3 4" key="1">
    <citation type="submission" date="2018-04" db="EMBL/GenBank/DDBJ databases">
        <authorList>
            <person name="Eckel V.P."/>
            <person name="Vogel R.F."/>
        </authorList>
    </citation>
    <scope>NUCLEOTIDE SEQUENCE [LARGE SCALE GENOMIC DNA]</scope>
    <source>
        <strain evidence="4">TMW 2.1764</strain>
    </source>
</reference>
<feature type="transmembrane region" description="Helical" evidence="2">
    <location>
        <begin position="146"/>
        <end position="165"/>
    </location>
</feature>
<feature type="transmembrane region" description="Helical" evidence="2">
    <location>
        <begin position="324"/>
        <end position="343"/>
    </location>
</feature>
<comment type="caution">
    <text evidence="3">The sequence shown here is derived from an EMBL/GenBank/DDBJ whole genome shotgun (WGS) entry which is preliminary data.</text>
</comment>
<name>A0A5N6S9D9_9BIFI</name>
<sequence>MGRHQHAESAGLMSFLCCALIGGIAMMMYLQLAPPIWQVSRRLFTVFSGIVAACGVVSFIVAYAGKSRSLKGRRSWLVVTRRLIEILALSVVYAATLFLVTFMVLGVINELMGRSFIGYISALCAGFAGVSGYVTFVQASLMDAKTLASLLPFFVVSGVSTAGLTSDDPYWYNNNFSQLGDRTTFAARMFNSTLILAGICIIIISYFSISELVTTYRMRSLWSDGHAPGHTDAIPHFRTRVACLAALLTLSGIDFIGVGLFRYTPYPIVHNVFARGLPGIMTVLLIGLPWIAPQLSRAMYLLSDLAIAVCAGAAIEWLRADNTLTNVEALAGLLFLGWFIVFSRQIAAIEADRIQTQLLHTQASDILPSNDPPAPFGDTSDTNANDSISNTDSASDNTDNPDNTDTTDLASADSSVPPEQLNSRIAAER</sequence>
<evidence type="ECO:0000256" key="2">
    <source>
        <dbReference type="SAM" id="Phobius"/>
    </source>
</evidence>
<dbReference type="AlphaFoldDB" id="A0A5N6S9D9"/>
<evidence type="ECO:0000256" key="1">
    <source>
        <dbReference type="SAM" id="MobiDB-lite"/>
    </source>
</evidence>
<gene>
    <name evidence="3" type="ORF">DDE84_00840</name>
</gene>
<keyword evidence="2" id="KW-1133">Transmembrane helix</keyword>
<organism evidence="3 4">
    <name type="scientific">Bifidobacterium tibiigranuli</name>
    <dbReference type="NCBI Taxonomy" id="2172043"/>
    <lineage>
        <taxon>Bacteria</taxon>
        <taxon>Bacillati</taxon>
        <taxon>Actinomycetota</taxon>
        <taxon>Actinomycetes</taxon>
        <taxon>Bifidobacteriales</taxon>
        <taxon>Bifidobacteriaceae</taxon>
        <taxon>Bifidobacterium</taxon>
    </lineage>
</organism>
<feature type="transmembrane region" description="Helical" evidence="2">
    <location>
        <begin position="44"/>
        <end position="65"/>
    </location>
</feature>
<feature type="transmembrane region" description="Helical" evidence="2">
    <location>
        <begin position="241"/>
        <end position="261"/>
    </location>
</feature>